<proteinExistence type="predicted"/>
<feature type="domain" description="AAA+ ATPase" evidence="1">
    <location>
        <begin position="196"/>
        <end position="344"/>
    </location>
</feature>
<dbReference type="SUPFAM" id="SSF52540">
    <property type="entry name" value="P-loop containing nucleoside triphosphate hydrolases"/>
    <property type="match status" value="2"/>
</dbReference>
<dbReference type="AlphaFoldDB" id="A0A417Z032"/>
<organism evidence="2 3">
    <name type="scientific">Neobacillus notoginsengisoli</name>
    <dbReference type="NCBI Taxonomy" id="1578198"/>
    <lineage>
        <taxon>Bacteria</taxon>
        <taxon>Bacillati</taxon>
        <taxon>Bacillota</taxon>
        <taxon>Bacilli</taxon>
        <taxon>Bacillales</taxon>
        <taxon>Bacillaceae</taxon>
        <taxon>Neobacillus</taxon>
    </lineage>
</organism>
<comment type="caution">
    <text evidence="2">The sequence shown here is derived from an EMBL/GenBank/DDBJ whole genome shotgun (WGS) entry which is preliminary data.</text>
</comment>
<evidence type="ECO:0000259" key="1">
    <source>
        <dbReference type="SMART" id="SM00382"/>
    </source>
</evidence>
<dbReference type="OrthoDB" id="9806903at2"/>
<dbReference type="SMART" id="SM00382">
    <property type="entry name" value="AAA"/>
    <property type="match status" value="1"/>
</dbReference>
<name>A0A417Z032_9BACI</name>
<dbReference type="RefSeq" id="WP_118919117.1">
    <property type="nucleotide sequence ID" value="NZ_QWEG01000001.1"/>
</dbReference>
<dbReference type="Pfam" id="PF20720">
    <property type="entry name" value="nSTAND3"/>
    <property type="match status" value="1"/>
</dbReference>
<gene>
    <name evidence="2" type="ORF">D1B31_02300</name>
</gene>
<sequence>MLNYNFHAILEPLEFQSLVCDIVQLRDDIFLETYKEGRDFGIDGSYTNKKGRTIVQVKRYQPNAFNRLYYDLKTKELPKVRKLAPNRYILGVSMDFAPGQKEKIVELFQGCILDNEDIISSKDINNLLGDPRYKRIELAFPKLWLPSINAFINTMHKTVHSALYKESLEELKGAVKKSKSFVPTRIYLRALEKWTNKNVIILSGEPGVGKTTIAHLLALAYLQPANLDGFVWANSINDIYAMLEDDRQQVFILDDFWGSVFNDELKSRNNENRLNKLIKRIVESKTNKRLILTTREYVLQQGLQKNPILKETLNQYALVCTMEEYGYDDRARILLSHIYTSKLEYEFVEYLYKRIDRLIYHENYNPRVLALFLDKDREDNCSPEDYFYYLCDYFDHPTSFWEDIFNELSDEAKIVSMLLLISSTPMLYSDMEICYMKYISKCPEVTKVKSLKECLAELEKTMIKSSFNEEIEEIILRFTIPAVQDYLYEFMSDNIEQYIPIILKSSAFFNQLQFSFQYFSNRCSDRINNLIIQECITHYSDYGVSYMEYDGSWNWDPEVEKEIDDYFVGELNRLHELLINCNPQKHKNLFAFLEVKIQNYCLTMGAGNLISQYTDLQNIPGIIIRCIEKGMEFDGESIINKYFEEAFSVYHFKNMRDFDKAFPEEYAYFYQKNYEKVRRNLKNTILKELDLLYELDMDINFDMLIDDVPDVLKEFGLRYTKQFESKIFSATGRKPHIISKQKSKFPQNERNPEREEIELNEIKQDASLWLFGPRETKLENKEKLACIFESNLSPSLKSEFKKIVNSAEPHYLYNLMETRESFEILLKAFPISEFSFPNNESSIMMNFLSYLSQNNTDLLKKIIGFCAEALVLFIYQDEPVLRIDEFITSDIYNTYLKTDKDFCEYVFKNLLLSDEQWIRFLHIPLFIFCNAIIFSLDGKDKMLEEYWEDLWGENFNKLKIITKNGQKYNTKILYADIGTYYFKRADWEGSMYRIFEELTPFHFNEFYVAPRLSIYLKKLGNGDIDSKILKHSSICRFDFEYTKFRKPKYSRCFIDDELSMLDHLGITEGLDIFPNEISKSLLNKLQAREDICKKQNGNYRVYVYKIKDIQLLKRLGVYEQFYKFVNKIEALNSRFLRGDFSPIEESKLIWINNE</sequence>
<protein>
    <submittedName>
        <fullName evidence="2">AAA family ATPase</fullName>
    </submittedName>
</protein>
<dbReference type="Gene3D" id="3.40.50.300">
    <property type="entry name" value="P-loop containing nucleotide triphosphate hydrolases"/>
    <property type="match status" value="1"/>
</dbReference>
<reference evidence="2 3" key="1">
    <citation type="journal article" date="2017" name="Int. J. Syst. Evol. Microbiol.">
        <title>Bacillus notoginsengisoli sp. nov., a novel bacterium isolated from the rhizosphere of Panax notoginseng.</title>
        <authorList>
            <person name="Zhang M.Y."/>
            <person name="Cheng J."/>
            <person name="Cai Y."/>
            <person name="Zhang T.Y."/>
            <person name="Wu Y.Y."/>
            <person name="Manikprabhu D."/>
            <person name="Li W.J."/>
            <person name="Zhang Y.X."/>
        </authorList>
    </citation>
    <scope>NUCLEOTIDE SEQUENCE [LARGE SCALE GENOMIC DNA]</scope>
    <source>
        <strain evidence="2 3">JCM 30743</strain>
    </source>
</reference>
<dbReference type="Proteomes" id="UP000284416">
    <property type="component" value="Unassembled WGS sequence"/>
</dbReference>
<evidence type="ECO:0000313" key="2">
    <source>
        <dbReference type="EMBL" id="RHW43510.1"/>
    </source>
</evidence>
<dbReference type="InterPro" id="IPR027417">
    <property type="entry name" value="P-loop_NTPase"/>
</dbReference>
<dbReference type="InterPro" id="IPR049050">
    <property type="entry name" value="nSTAND3"/>
</dbReference>
<accession>A0A417Z032</accession>
<keyword evidence="3" id="KW-1185">Reference proteome</keyword>
<dbReference type="EMBL" id="QWEG01000001">
    <property type="protein sequence ID" value="RHW43510.1"/>
    <property type="molecule type" value="Genomic_DNA"/>
</dbReference>
<evidence type="ECO:0000313" key="3">
    <source>
        <dbReference type="Proteomes" id="UP000284416"/>
    </source>
</evidence>
<dbReference type="InterPro" id="IPR003593">
    <property type="entry name" value="AAA+_ATPase"/>
</dbReference>